<dbReference type="Pfam" id="PF01676">
    <property type="entry name" value="Metalloenzyme"/>
    <property type="match status" value="1"/>
</dbReference>
<proteinExistence type="inferred from homology"/>
<dbReference type="RefSeq" id="WP_194703456.1">
    <property type="nucleotide sequence ID" value="NZ_JADKNH010000014.1"/>
</dbReference>
<dbReference type="InterPro" id="IPR024052">
    <property type="entry name" value="Phosphopentomutase_DeoB_cap_sf"/>
</dbReference>
<dbReference type="InterPro" id="IPR010045">
    <property type="entry name" value="DeoB"/>
</dbReference>
<dbReference type="SUPFAM" id="SSF53649">
    <property type="entry name" value="Alkaline phosphatase-like"/>
    <property type="match status" value="1"/>
</dbReference>
<sequence>MEKRAILLIVDSLGIGAMTDVATVRPQDLGSNTFGHILSYRPELKIPNLKKLGIGSVLDNDNLIEKHPLASYGRCALLHEGADSYLGHQEIMGTKPLPATKMPFANALEDVKCGLEAAGYKVIIPNEKKPFLLVEDAVVVADNIETDYGQIYNVTGAIDVISFDEIQAIGKIVRDLTKVNRVIALGGEGVSVDWILSCVEQREDGLIGVNSPKSGVYQQGYQVRHLGLGLDPEEQVQSAAIRAGKEVVLIGKMQDVIVCEEAKRVVAIETSLVLDSILAHMETMTTGLIAATVQETDLAGHAQDVALYADLIERVDEGIGKIMEKMTGDDLLIISADHGNDPCAHHSQHTRENTFLLSYQKGHTACDLGTRKTLSDMAASIATFLEIEPCKNGTNFI</sequence>
<dbReference type="PANTHER" id="PTHR21110:SF0">
    <property type="entry name" value="PHOSPHOPENTOMUTASE"/>
    <property type="match status" value="1"/>
</dbReference>
<evidence type="ECO:0000256" key="3">
    <source>
        <dbReference type="ARBA" id="ARBA00023211"/>
    </source>
</evidence>
<dbReference type="Gene3D" id="3.30.70.1250">
    <property type="entry name" value="Phosphopentomutase"/>
    <property type="match status" value="1"/>
</dbReference>
<keyword evidence="7" id="KW-1185">Reference proteome</keyword>
<feature type="domain" description="Metalloenzyme" evidence="5">
    <location>
        <begin position="3"/>
        <end position="388"/>
    </location>
</feature>
<dbReference type="Gene3D" id="3.40.720.10">
    <property type="entry name" value="Alkaline Phosphatase, subunit A"/>
    <property type="match status" value="1"/>
</dbReference>
<protein>
    <submittedName>
        <fullName evidence="6">Phosphopentomutase</fullName>
        <ecNumber evidence="6">5.4.2.7</ecNumber>
    </submittedName>
</protein>
<dbReference type="EC" id="5.4.2.7" evidence="6"/>
<dbReference type="InterPro" id="IPR017850">
    <property type="entry name" value="Alkaline_phosphatase_core_sf"/>
</dbReference>
<dbReference type="NCBIfam" id="NF009049">
    <property type="entry name" value="PRK12383.1"/>
    <property type="match status" value="1"/>
</dbReference>
<accession>A0ABR9ZXL7</accession>
<dbReference type="Proteomes" id="UP000614200">
    <property type="component" value="Unassembled WGS sequence"/>
</dbReference>
<dbReference type="PANTHER" id="PTHR21110">
    <property type="entry name" value="PHOSPHOPENTOMUTASE"/>
    <property type="match status" value="1"/>
</dbReference>
<name>A0ABR9ZXL7_9FIRM</name>
<evidence type="ECO:0000256" key="2">
    <source>
        <dbReference type="ARBA" id="ARBA00022723"/>
    </source>
</evidence>
<evidence type="ECO:0000256" key="4">
    <source>
        <dbReference type="ARBA" id="ARBA00023235"/>
    </source>
</evidence>
<evidence type="ECO:0000313" key="6">
    <source>
        <dbReference type="EMBL" id="MBF4695213.1"/>
    </source>
</evidence>
<dbReference type="EMBL" id="JADKNH010000014">
    <property type="protein sequence ID" value="MBF4695213.1"/>
    <property type="molecule type" value="Genomic_DNA"/>
</dbReference>
<evidence type="ECO:0000313" key="7">
    <source>
        <dbReference type="Proteomes" id="UP000614200"/>
    </source>
</evidence>
<dbReference type="CDD" id="cd16009">
    <property type="entry name" value="PPM"/>
    <property type="match status" value="1"/>
</dbReference>
<comment type="caution">
    <text evidence="6">The sequence shown here is derived from an EMBL/GenBank/DDBJ whole genome shotgun (WGS) entry which is preliminary data.</text>
</comment>
<evidence type="ECO:0000256" key="1">
    <source>
        <dbReference type="ARBA" id="ARBA00010373"/>
    </source>
</evidence>
<gene>
    <name evidence="6" type="ORF">ISU02_19100</name>
</gene>
<dbReference type="PIRSF" id="PIRSF001491">
    <property type="entry name" value="Ppentomutase"/>
    <property type="match status" value="1"/>
</dbReference>
<dbReference type="GO" id="GO:0008973">
    <property type="term" value="F:phosphopentomutase activity"/>
    <property type="evidence" value="ECO:0007669"/>
    <property type="project" value="UniProtKB-EC"/>
</dbReference>
<keyword evidence="3" id="KW-0464">Manganese</keyword>
<organism evidence="6 7">
    <name type="scientific">Fusibacter ferrireducens</name>
    <dbReference type="NCBI Taxonomy" id="2785058"/>
    <lineage>
        <taxon>Bacteria</taxon>
        <taxon>Bacillati</taxon>
        <taxon>Bacillota</taxon>
        <taxon>Clostridia</taxon>
        <taxon>Eubacteriales</taxon>
        <taxon>Eubacteriales Family XII. Incertae Sedis</taxon>
        <taxon>Fusibacter</taxon>
    </lineage>
</organism>
<evidence type="ECO:0000259" key="5">
    <source>
        <dbReference type="Pfam" id="PF01676"/>
    </source>
</evidence>
<reference evidence="6 7" key="1">
    <citation type="submission" date="2020-11" db="EMBL/GenBank/DDBJ databases">
        <title>Fusibacter basophilias sp. nov.</title>
        <authorList>
            <person name="Qiu D."/>
        </authorList>
    </citation>
    <scope>NUCLEOTIDE SEQUENCE [LARGE SCALE GENOMIC DNA]</scope>
    <source>
        <strain evidence="6 7">Q10-2</strain>
    </source>
</reference>
<dbReference type="InterPro" id="IPR006124">
    <property type="entry name" value="Metalloenzyme"/>
</dbReference>
<keyword evidence="2" id="KW-0479">Metal-binding</keyword>
<comment type="similarity">
    <text evidence="1">Belongs to the phosphopentomutase family.</text>
</comment>
<keyword evidence="4 6" id="KW-0413">Isomerase</keyword>